<evidence type="ECO:0000256" key="1">
    <source>
        <dbReference type="SAM" id="MobiDB-lite"/>
    </source>
</evidence>
<proteinExistence type="predicted"/>
<dbReference type="RefSeq" id="WP_066472572.1">
    <property type="nucleotide sequence ID" value="NZ_CBCRUZ010000016.1"/>
</dbReference>
<reference evidence="2" key="1">
    <citation type="submission" date="2021-07" db="EMBL/GenBank/DDBJ databases">
        <title>Candidatus Kaistella beijingensis sp. nov. isolated from a municipal wastewater treatment plant is involved in sludge foaming.</title>
        <authorList>
            <person name="Song Y."/>
            <person name="Liu S.-J."/>
        </authorList>
    </citation>
    <scope>NUCLEOTIDE SEQUENCE</scope>
    <source>
        <strain evidence="2">DSM 43998</strain>
    </source>
</reference>
<name>A0ABX8S8R6_9ACTN</name>
<organism evidence="2 3">
    <name type="scientific">Skermania pinensis</name>
    <dbReference type="NCBI Taxonomy" id="39122"/>
    <lineage>
        <taxon>Bacteria</taxon>
        <taxon>Bacillati</taxon>
        <taxon>Actinomycetota</taxon>
        <taxon>Actinomycetes</taxon>
        <taxon>Mycobacteriales</taxon>
        <taxon>Gordoniaceae</taxon>
        <taxon>Skermania</taxon>
    </lineage>
</organism>
<keyword evidence="3" id="KW-1185">Reference proteome</keyword>
<accession>A0ABX8S8R6</accession>
<evidence type="ECO:0000313" key="2">
    <source>
        <dbReference type="EMBL" id="QXQ13382.1"/>
    </source>
</evidence>
<evidence type="ECO:0000313" key="3">
    <source>
        <dbReference type="Proteomes" id="UP000887023"/>
    </source>
</evidence>
<dbReference type="PANTHER" id="PTHR36221:SF1">
    <property type="entry name" value="DUF742 DOMAIN-CONTAINING PROTEIN"/>
    <property type="match status" value="1"/>
</dbReference>
<sequence length="123" mass="13347">MTTYNGGGRPEPSMVRPYSFTAGRTRPKVDLAVEALVQSLPESQERRHELSNVEVAIVDMSQKSPSVAEVASWLGMPLGVVRVLVGDLVAAGHVRVHATLQEDSSDADRRDLIERVLSGLRGI</sequence>
<protein>
    <submittedName>
        <fullName evidence="2">DUF742 domain-containing protein</fullName>
    </submittedName>
</protein>
<dbReference type="Pfam" id="PF05331">
    <property type="entry name" value="DUF742"/>
    <property type="match status" value="1"/>
</dbReference>
<feature type="region of interest" description="Disordered" evidence="1">
    <location>
        <begin position="1"/>
        <end position="20"/>
    </location>
</feature>
<dbReference type="InterPro" id="IPR007995">
    <property type="entry name" value="DUF742"/>
</dbReference>
<dbReference type="PANTHER" id="PTHR36221">
    <property type="entry name" value="DUF742 DOMAIN-CONTAINING PROTEIN"/>
    <property type="match status" value="1"/>
</dbReference>
<dbReference type="Proteomes" id="UP000887023">
    <property type="component" value="Chromosome"/>
</dbReference>
<gene>
    <name evidence="2" type="ORF">KV203_16205</name>
</gene>
<dbReference type="EMBL" id="CP079105">
    <property type="protein sequence ID" value="QXQ13382.1"/>
    <property type="molecule type" value="Genomic_DNA"/>
</dbReference>